<reference evidence="3" key="1">
    <citation type="submission" date="2023-07" db="EMBL/GenBank/DDBJ databases">
        <authorList>
            <consortium name="AG Swart"/>
            <person name="Singh M."/>
            <person name="Singh A."/>
            <person name="Seah K."/>
            <person name="Emmerich C."/>
        </authorList>
    </citation>
    <scope>NUCLEOTIDE SEQUENCE</scope>
    <source>
        <strain evidence="3">DP1</strain>
    </source>
</reference>
<name>A0AAD1XFQ0_EUPCR</name>
<keyword evidence="2" id="KW-0732">Signal</keyword>
<dbReference type="AlphaFoldDB" id="A0AAD1XFQ0"/>
<comment type="caution">
    <text evidence="3">The sequence shown here is derived from an EMBL/GenBank/DDBJ whole genome shotgun (WGS) entry which is preliminary data.</text>
</comment>
<keyword evidence="1" id="KW-1133">Transmembrane helix</keyword>
<keyword evidence="1" id="KW-0812">Transmembrane</keyword>
<evidence type="ECO:0008006" key="5">
    <source>
        <dbReference type="Google" id="ProtNLM"/>
    </source>
</evidence>
<feature type="signal peptide" evidence="2">
    <location>
        <begin position="1"/>
        <end position="25"/>
    </location>
</feature>
<accession>A0AAD1XFQ0</accession>
<dbReference type="EMBL" id="CAMPGE010011747">
    <property type="protein sequence ID" value="CAI2370558.1"/>
    <property type="molecule type" value="Genomic_DNA"/>
</dbReference>
<keyword evidence="1" id="KW-0472">Membrane</keyword>
<keyword evidence="4" id="KW-1185">Reference proteome</keyword>
<dbReference type="PROSITE" id="PS51257">
    <property type="entry name" value="PROKAR_LIPOPROTEIN"/>
    <property type="match status" value="1"/>
</dbReference>
<feature type="transmembrane region" description="Helical" evidence="1">
    <location>
        <begin position="245"/>
        <end position="270"/>
    </location>
</feature>
<proteinExistence type="predicted"/>
<evidence type="ECO:0000256" key="1">
    <source>
        <dbReference type="SAM" id="Phobius"/>
    </source>
</evidence>
<protein>
    <recommendedName>
        <fullName evidence="5">CUB domain-containing protein</fullName>
    </recommendedName>
</protein>
<evidence type="ECO:0000313" key="4">
    <source>
        <dbReference type="Proteomes" id="UP001295684"/>
    </source>
</evidence>
<gene>
    <name evidence="3" type="ORF">ECRASSUSDP1_LOCUS11873</name>
</gene>
<sequence length="281" mass="30594">MTSLPKLVTLGAILTVLTMASCAMTDEDIPTETSRRALFYSNSPSDCRWCVDNTYRRWCTHSGTTGNSGQCCRSWETSGYCSSSGSYVCSNSSNIDSNGAMILCPTSSYDCETKDRPIYSTSSTSNIRTTYIARDSVCIYRITTTHSSIEKVEIDIDDLTNAAVTIFTGPEDQNSYTFQSTMTENDQKNFTLNANNDVYIVVEPSSSYNLIDIDYKAYEISTTTPTSTFPTGSSSSSESSSVGTIIGSVVIVVVICAVGVVVGLLIVFLCKKCRKTKCQIL</sequence>
<organism evidence="3 4">
    <name type="scientific">Euplotes crassus</name>
    <dbReference type="NCBI Taxonomy" id="5936"/>
    <lineage>
        <taxon>Eukaryota</taxon>
        <taxon>Sar</taxon>
        <taxon>Alveolata</taxon>
        <taxon>Ciliophora</taxon>
        <taxon>Intramacronucleata</taxon>
        <taxon>Spirotrichea</taxon>
        <taxon>Hypotrichia</taxon>
        <taxon>Euplotida</taxon>
        <taxon>Euplotidae</taxon>
        <taxon>Moneuplotes</taxon>
    </lineage>
</organism>
<feature type="chain" id="PRO_5042040437" description="CUB domain-containing protein" evidence="2">
    <location>
        <begin position="26"/>
        <end position="281"/>
    </location>
</feature>
<dbReference type="Proteomes" id="UP001295684">
    <property type="component" value="Unassembled WGS sequence"/>
</dbReference>
<evidence type="ECO:0000256" key="2">
    <source>
        <dbReference type="SAM" id="SignalP"/>
    </source>
</evidence>
<evidence type="ECO:0000313" key="3">
    <source>
        <dbReference type="EMBL" id="CAI2370558.1"/>
    </source>
</evidence>